<keyword evidence="6" id="KW-0732">Signal</keyword>
<evidence type="ECO:0000313" key="7">
    <source>
        <dbReference type="EMBL" id="KAF5325853.1"/>
    </source>
</evidence>
<dbReference type="Pfam" id="PF01185">
    <property type="entry name" value="Hydrophobin"/>
    <property type="match status" value="1"/>
</dbReference>
<comment type="caution">
    <text evidence="7">The sequence shown here is derived from an EMBL/GenBank/DDBJ whole genome shotgun (WGS) entry which is preliminary data.</text>
</comment>
<reference evidence="7 8" key="1">
    <citation type="journal article" date="2020" name="ISME J.">
        <title>Uncovering the hidden diversity of litter-decomposition mechanisms in mushroom-forming fungi.</title>
        <authorList>
            <person name="Floudas D."/>
            <person name="Bentzer J."/>
            <person name="Ahren D."/>
            <person name="Johansson T."/>
            <person name="Persson P."/>
            <person name="Tunlid A."/>
        </authorList>
    </citation>
    <scope>NUCLEOTIDE SEQUENCE [LARGE SCALE GENOMIC DNA]</scope>
    <source>
        <strain evidence="7 8">CBS 175.51</strain>
    </source>
</reference>
<evidence type="ECO:0000313" key="8">
    <source>
        <dbReference type="Proteomes" id="UP000541558"/>
    </source>
</evidence>
<name>A0A8H5BNU9_9AGAR</name>
<evidence type="ECO:0000256" key="2">
    <source>
        <dbReference type="ARBA" id="ARBA00010446"/>
    </source>
</evidence>
<gene>
    <name evidence="7" type="ORF">D9611_000538</name>
</gene>
<feature type="signal peptide" evidence="6">
    <location>
        <begin position="1"/>
        <end position="17"/>
    </location>
</feature>
<feature type="chain" id="PRO_5034351153" description="Hydrophobin" evidence="6">
    <location>
        <begin position="18"/>
        <end position="112"/>
    </location>
</feature>
<dbReference type="GO" id="GO:0009277">
    <property type="term" value="C:fungal-type cell wall"/>
    <property type="evidence" value="ECO:0007669"/>
    <property type="project" value="InterPro"/>
</dbReference>
<sequence length="112" mass="10992">MQFILITALALASVAVAIPTGGPTTPTPIPASQCTGPIQCCNSVQSAGAPAVATILGLGINVGLNVMVGLTCSPLSIFGIGENSCTGEIVCCTNNSFGGLIAIGCTVVDINL</sequence>
<dbReference type="SMART" id="SM00075">
    <property type="entry name" value="HYDRO"/>
    <property type="match status" value="1"/>
</dbReference>
<keyword evidence="4 6" id="KW-0964">Secreted</keyword>
<evidence type="ECO:0000256" key="4">
    <source>
        <dbReference type="ARBA" id="ARBA00022525"/>
    </source>
</evidence>
<keyword evidence="3 6" id="KW-0134">Cell wall</keyword>
<protein>
    <recommendedName>
        <fullName evidence="6">Hydrophobin</fullName>
    </recommendedName>
</protein>
<comment type="similarity">
    <text evidence="2 6">Belongs to the fungal hydrophobin family.</text>
</comment>
<keyword evidence="5 6" id="KW-1015">Disulfide bond</keyword>
<evidence type="ECO:0000256" key="5">
    <source>
        <dbReference type="ARBA" id="ARBA00023157"/>
    </source>
</evidence>
<evidence type="ECO:0000256" key="1">
    <source>
        <dbReference type="ARBA" id="ARBA00004191"/>
    </source>
</evidence>
<keyword evidence="8" id="KW-1185">Reference proteome</keyword>
<dbReference type="CDD" id="cd23507">
    <property type="entry name" value="hydrophobin_I"/>
    <property type="match status" value="1"/>
</dbReference>
<dbReference type="GO" id="GO:0005199">
    <property type="term" value="F:structural constituent of cell wall"/>
    <property type="evidence" value="ECO:0007669"/>
    <property type="project" value="InterPro"/>
</dbReference>
<dbReference type="AlphaFoldDB" id="A0A8H5BNU9"/>
<accession>A0A8H5BNU9</accession>
<evidence type="ECO:0000256" key="3">
    <source>
        <dbReference type="ARBA" id="ARBA00022512"/>
    </source>
</evidence>
<dbReference type="InterPro" id="IPR001338">
    <property type="entry name" value="Class_I_Hydrophobin"/>
</dbReference>
<evidence type="ECO:0000256" key="6">
    <source>
        <dbReference type="RuleBase" id="RU365009"/>
    </source>
</evidence>
<proteinExistence type="inferred from homology"/>
<dbReference type="OrthoDB" id="4225815at2759"/>
<organism evidence="7 8">
    <name type="scientific">Ephemerocybe angulata</name>
    <dbReference type="NCBI Taxonomy" id="980116"/>
    <lineage>
        <taxon>Eukaryota</taxon>
        <taxon>Fungi</taxon>
        <taxon>Dikarya</taxon>
        <taxon>Basidiomycota</taxon>
        <taxon>Agaricomycotina</taxon>
        <taxon>Agaricomycetes</taxon>
        <taxon>Agaricomycetidae</taxon>
        <taxon>Agaricales</taxon>
        <taxon>Agaricineae</taxon>
        <taxon>Psathyrellaceae</taxon>
        <taxon>Ephemerocybe</taxon>
    </lineage>
</organism>
<comment type="subcellular location">
    <subcellularLocation>
        <location evidence="1 6">Secreted</location>
        <location evidence="1 6">Cell wall</location>
    </subcellularLocation>
</comment>
<dbReference type="EMBL" id="JAACJK010000163">
    <property type="protein sequence ID" value="KAF5325853.1"/>
    <property type="molecule type" value="Genomic_DNA"/>
</dbReference>
<dbReference type="Proteomes" id="UP000541558">
    <property type="component" value="Unassembled WGS sequence"/>
</dbReference>